<dbReference type="Pfam" id="PF00293">
    <property type="entry name" value="NUDIX"/>
    <property type="match status" value="1"/>
</dbReference>
<dbReference type="InterPro" id="IPR020476">
    <property type="entry name" value="Nudix_hydrolase"/>
</dbReference>
<keyword evidence="2 3" id="KW-0378">Hydrolase</keyword>
<dbReference type="EMBL" id="JACYTR010000007">
    <property type="protein sequence ID" value="MBD8525234.1"/>
    <property type="molecule type" value="Genomic_DNA"/>
</dbReference>
<dbReference type="PROSITE" id="PS51462">
    <property type="entry name" value="NUDIX"/>
    <property type="match status" value="1"/>
</dbReference>
<comment type="similarity">
    <text evidence="3">Belongs to the Nudix hydrolase family.</text>
</comment>
<evidence type="ECO:0000256" key="1">
    <source>
        <dbReference type="ARBA" id="ARBA00001946"/>
    </source>
</evidence>
<comment type="cofactor">
    <cofactor evidence="1">
        <name>Mg(2+)</name>
        <dbReference type="ChEBI" id="CHEBI:18420"/>
    </cofactor>
</comment>
<evidence type="ECO:0000256" key="3">
    <source>
        <dbReference type="RuleBase" id="RU003476"/>
    </source>
</evidence>
<protein>
    <submittedName>
        <fullName evidence="5">NUDIX domain-containing protein</fullName>
    </submittedName>
</protein>
<dbReference type="SUPFAM" id="SSF55811">
    <property type="entry name" value="Nudix"/>
    <property type="match status" value="1"/>
</dbReference>
<dbReference type="CDD" id="cd02883">
    <property type="entry name" value="NUDIX_Hydrolase"/>
    <property type="match status" value="1"/>
</dbReference>
<dbReference type="PRINTS" id="PR00502">
    <property type="entry name" value="NUDIXFAMILY"/>
</dbReference>
<reference evidence="5 6" key="1">
    <citation type="submission" date="2020-09" db="EMBL/GenBank/DDBJ databases">
        <title>Pseudoxanthomonas sp. CAU 1598 isolated from sand of Yaerae Beach.</title>
        <authorList>
            <person name="Kim W."/>
        </authorList>
    </citation>
    <scope>NUCLEOTIDE SEQUENCE [LARGE SCALE GENOMIC DNA]</scope>
    <source>
        <strain evidence="5 6">CAU 1598</strain>
    </source>
</reference>
<organism evidence="5 6">
    <name type="scientific">Pseudomarimonas arenosa</name>
    <dbReference type="NCBI Taxonomy" id="2774145"/>
    <lineage>
        <taxon>Bacteria</taxon>
        <taxon>Pseudomonadati</taxon>
        <taxon>Pseudomonadota</taxon>
        <taxon>Gammaproteobacteria</taxon>
        <taxon>Lysobacterales</taxon>
        <taxon>Lysobacteraceae</taxon>
        <taxon>Pseudomarimonas</taxon>
    </lineage>
</organism>
<dbReference type="PANTHER" id="PTHR43046:SF14">
    <property type="entry name" value="MUTT_NUDIX FAMILY PROTEIN"/>
    <property type="match status" value="1"/>
</dbReference>
<comment type="caution">
    <text evidence="5">The sequence shown here is derived from an EMBL/GenBank/DDBJ whole genome shotgun (WGS) entry which is preliminary data.</text>
</comment>
<dbReference type="GO" id="GO:0016787">
    <property type="term" value="F:hydrolase activity"/>
    <property type="evidence" value="ECO:0007669"/>
    <property type="project" value="UniProtKB-KW"/>
</dbReference>
<dbReference type="AlphaFoldDB" id="A0AAW3ZJ33"/>
<feature type="domain" description="Nudix hydrolase" evidence="4">
    <location>
        <begin position="4"/>
        <end position="130"/>
    </location>
</feature>
<dbReference type="Gene3D" id="3.90.79.10">
    <property type="entry name" value="Nucleoside Triphosphate Pyrophosphohydrolase"/>
    <property type="match status" value="1"/>
</dbReference>
<dbReference type="InterPro" id="IPR015797">
    <property type="entry name" value="NUDIX_hydrolase-like_dom_sf"/>
</dbReference>
<dbReference type="PANTHER" id="PTHR43046">
    <property type="entry name" value="GDP-MANNOSE MANNOSYL HYDROLASE"/>
    <property type="match status" value="1"/>
</dbReference>
<evidence type="ECO:0000256" key="2">
    <source>
        <dbReference type="ARBA" id="ARBA00022801"/>
    </source>
</evidence>
<evidence type="ECO:0000313" key="6">
    <source>
        <dbReference type="Proteomes" id="UP000613768"/>
    </source>
</evidence>
<evidence type="ECO:0000259" key="4">
    <source>
        <dbReference type="PROSITE" id="PS51462"/>
    </source>
</evidence>
<dbReference type="InterPro" id="IPR000086">
    <property type="entry name" value="NUDIX_hydrolase_dom"/>
</dbReference>
<dbReference type="PROSITE" id="PS00893">
    <property type="entry name" value="NUDIX_BOX"/>
    <property type="match status" value="1"/>
</dbReference>
<name>A0AAW3ZJ33_9GAMM</name>
<dbReference type="Proteomes" id="UP000613768">
    <property type="component" value="Unassembled WGS sequence"/>
</dbReference>
<proteinExistence type="inferred from homology"/>
<keyword evidence="6" id="KW-1185">Reference proteome</keyword>
<gene>
    <name evidence="5" type="ORF">IFO71_05705</name>
</gene>
<sequence length="146" mass="16618">MNKPPADAIAIVLLREGRILLVQRSQSVPRPGFWSVPTGKLERGESQPAAVQREAEEELGLSVRPIAQVWQCLTDDGRYRLHWWLAEAKAAAANLCPAPEEVADWRWIRPFEFEHLSPRFEQHRAFFKERLPSLLSVAPPLADESD</sequence>
<evidence type="ECO:0000313" key="5">
    <source>
        <dbReference type="EMBL" id="MBD8525234.1"/>
    </source>
</evidence>
<dbReference type="RefSeq" id="WP_192028574.1">
    <property type="nucleotide sequence ID" value="NZ_JACYTR010000007.1"/>
</dbReference>
<accession>A0AAW3ZJ33</accession>
<dbReference type="InterPro" id="IPR020084">
    <property type="entry name" value="NUDIX_hydrolase_CS"/>
</dbReference>